<organism evidence="2 3">
    <name type="scientific">Alkalicella caledoniensis</name>
    <dbReference type="NCBI Taxonomy" id="2731377"/>
    <lineage>
        <taxon>Bacteria</taxon>
        <taxon>Bacillati</taxon>
        <taxon>Bacillota</taxon>
        <taxon>Clostridia</taxon>
        <taxon>Eubacteriales</taxon>
        <taxon>Proteinivoracaceae</taxon>
        <taxon>Alkalicella</taxon>
    </lineage>
</organism>
<keyword evidence="1" id="KW-1133">Transmembrane helix</keyword>
<dbReference type="Proteomes" id="UP000516160">
    <property type="component" value="Chromosome"/>
</dbReference>
<dbReference type="RefSeq" id="WP_213166493.1">
    <property type="nucleotide sequence ID" value="NZ_CP058559.1"/>
</dbReference>
<dbReference type="AlphaFoldDB" id="A0A7G9WBN5"/>
<evidence type="ECO:0000313" key="2">
    <source>
        <dbReference type="EMBL" id="QNO16097.1"/>
    </source>
</evidence>
<keyword evidence="1" id="KW-0812">Transmembrane</keyword>
<dbReference type="EMBL" id="CP058559">
    <property type="protein sequence ID" value="QNO16097.1"/>
    <property type="molecule type" value="Genomic_DNA"/>
</dbReference>
<reference evidence="2 3" key="1">
    <citation type="submission" date="2020-07" db="EMBL/GenBank/DDBJ databases">
        <title>Alkalicella. sp. LB2 genome.</title>
        <authorList>
            <person name="Postec A."/>
            <person name="Quemeneur M."/>
        </authorList>
    </citation>
    <scope>NUCLEOTIDE SEQUENCE [LARGE SCALE GENOMIC DNA]</scope>
    <source>
        <strain evidence="2 3">LB2</strain>
    </source>
</reference>
<evidence type="ECO:0000256" key="1">
    <source>
        <dbReference type="SAM" id="Phobius"/>
    </source>
</evidence>
<keyword evidence="1" id="KW-0472">Membrane</keyword>
<accession>A0A7G9WBN5</accession>
<evidence type="ECO:0000313" key="3">
    <source>
        <dbReference type="Proteomes" id="UP000516160"/>
    </source>
</evidence>
<name>A0A7G9WBN5_ALKCA</name>
<protein>
    <submittedName>
        <fullName evidence="2">Uncharacterized protein</fullName>
    </submittedName>
</protein>
<sequence>MAVSKRGSINIFVLVIMFIILGGISILIYQYGRQTETNQMFYIKNQSMQMALAVEEKFLSNYTELNLGHFDGIIEDGRYCVSISEHENKKKIFIIVEYSGVPFTIEITLDNEGQIEKRLDNVPKGETLCW</sequence>
<keyword evidence="3" id="KW-1185">Reference proteome</keyword>
<gene>
    <name evidence="2" type="ORF">HYG86_15640</name>
</gene>
<proteinExistence type="predicted"/>
<dbReference type="KEGG" id="acae:HYG86_15640"/>
<feature type="transmembrane region" description="Helical" evidence="1">
    <location>
        <begin position="12"/>
        <end position="32"/>
    </location>
</feature>